<sequence length="614" mass="69073">MDHSIVPVQLVVKSMRDNGYKNTAYAIAELIDNSIQHGSSTVDLICLEHDELINMRTVSRIKEIAILDNGSGMDAETLQKALQFGNGTNLTKEAQVSIGKFGMGLPSSSISQAVRVDVWTWQHGYQWALHSYIDVDEISNGTLTMVPDPAQSPIPNKYIQIAENLGDSGTLVVWSKLDRCLWRTGKTIIEHSEYLVGRMYRKFINSGKVIINATVVREANLLNPEFTTSFLANDPLYLMENTSVSKYLATQSLPDPMFFKYGGDDDFEVKYPVKYRGETHIVYVRYSVAFEAARKGRNPGGLPHGKHAGGNVGVSILRAGRELDLDTSWIIGYDPVERWWGVEVEFPPALDEVFGVTNNKQYANNFRELGALNLTQELRDRNQTIFEFKEELLAEDDPKAFLIDIAKDIKNQLSNIRKTLDAQQKRLEKEPSATRHDDQTDLGAEIHASEVTESRKEDGHVTPNDKEESSTTDEEKENALATILADDENVEDPLQLAKEILIEKSIKYQFIESNFESNAFFTVLPVAGKIIIKLNTSHPAYNQFVEILNDTIDPEATSTNLRQRLTEAKTGLKLLLMAWARYEDEQPVGRLKDAVKSARQDWGKMASAFMSIEE</sequence>
<dbReference type="Pfam" id="PF13589">
    <property type="entry name" value="HATPase_c_3"/>
    <property type="match status" value="1"/>
</dbReference>
<organism evidence="2 3">
    <name type="scientific">Mucilaginibacter lutimaris</name>
    <dbReference type="NCBI Taxonomy" id="931629"/>
    <lineage>
        <taxon>Bacteria</taxon>
        <taxon>Pseudomonadati</taxon>
        <taxon>Bacteroidota</taxon>
        <taxon>Sphingobacteriia</taxon>
        <taxon>Sphingobacteriales</taxon>
        <taxon>Sphingobacteriaceae</taxon>
        <taxon>Mucilaginibacter</taxon>
    </lineage>
</organism>
<dbReference type="InterPro" id="IPR036890">
    <property type="entry name" value="HATPase_C_sf"/>
</dbReference>
<protein>
    <submittedName>
        <fullName evidence="2">ATP-binding protein</fullName>
    </submittedName>
</protein>
<evidence type="ECO:0000313" key="2">
    <source>
        <dbReference type="EMBL" id="MFD0764533.1"/>
    </source>
</evidence>
<dbReference type="RefSeq" id="WP_377140111.1">
    <property type="nucleotide sequence ID" value="NZ_JBHTIA010000003.1"/>
</dbReference>
<dbReference type="EMBL" id="JBHTIA010000003">
    <property type="protein sequence ID" value="MFD0764533.1"/>
    <property type="molecule type" value="Genomic_DNA"/>
</dbReference>
<feature type="compositionally biased region" description="Basic and acidic residues" evidence="1">
    <location>
        <begin position="447"/>
        <end position="469"/>
    </location>
</feature>
<accession>A0ABW2ZEG9</accession>
<keyword evidence="2" id="KW-0067">ATP-binding</keyword>
<gene>
    <name evidence="2" type="ORF">ACFQZI_06690</name>
</gene>
<dbReference type="Proteomes" id="UP001597073">
    <property type="component" value="Unassembled WGS sequence"/>
</dbReference>
<reference evidence="3" key="1">
    <citation type="journal article" date="2019" name="Int. J. Syst. Evol. Microbiol.">
        <title>The Global Catalogue of Microorganisms (GCM) 10K type strain sequencing project: providing services to taxonomists for standard genome sequencing and annotation.</title>
        <authorList>
            <consortium name="The Broad Institute Genomics Platform"/>
            <consortium name="The Broad Institute Genome Sequencing Center for Infectious Disease"/>
            <person name="Wu L."/>
            <person name="Ma J."/>
        </authorList>
    </citation>
    <scope>NUCLEOTIDE SEQUENCE [LARGE SCALE GENOMIC DNA]</scope>
    <source>
        <strain evidence="3">CCUG 60742</strain>
    </source>
</reference>
<dbReference type="SUPFAM" id="SSF55874">
    <property type="entry name" value="ATPase domain of HSP90 chaperone/DNA topoisomerase II/histidine kinase"/>
    <property type="match status" value="1"/>
</dbReference>
<keyword evidence="2" id="KW-0547">Nucleotide-binding</keyword>
<keyword evidence="3" id="KW-1185">Reference proteome</keyword>
<comment type="caution">
    <text evidence="2">The sequence shown here is derived from an EMBL/GenBank/DDBJ whole genome shotgun (WGS) entry which is preliminary data.</text>
</comment>
<dbReference type="GO" id="GO:0005524">
    <property type="term" value="F:ATP binding"/>
    <property type="evidence" value="ECO:0007669"/>
    <property type="project" value="UniProtKB-KW"/>
</dbReference>
<evidence type="ECO:0000256" key="1">
    <source>
        <dbReference type="SAM" id="MobiDB-lite"/>
    </source>
</evidence>
<dbReference type="Gene3D" id="3.30.565.10">
    <property type="entry name" value="Histidine kinase-like ATPase, C-terminal domain"/>
    <property type="match status" value="1"/>
</dbReference>
<evidence type="ECO:0000313" key="3">
    <source>
        <dbReference type="Proteomes" id="UP001597073"/>
    </source>
</evidence>
<feature type="compositionally biased region" description="Basic and acidic residues" evidence="1">
    <location>
        <begin position="422"/>
        <end position="439"/>
    </location>
</feature>
<feature type="region of interest" description="Disordered" evidence="1">
    <location>
        <begin position="422"/>
        <end position="477"/>
    </location>
</feature>
<proteinExistence type="predicted"/>
<name>A0ABW2ZEG9_9SPHI</name>